<dbReference type="RefSeq" id="XP_060287176.1">
    <property type="nucleotide sequence ID" value="XM_060429644.1"/>
</dbReference>
<dbReference type="GO" id="GO:0016020">
    <property type="term" value="C:membrane"/>
    <property type="evidence" value="ECO:0007669"/>
    <property type="project" value="InterPro"/>
</dbReference>
<organism evidence="5 6">
    <name type="scientific">Phialemonium atrogriseum</name>
    <dbReference type="NCBI Taxonomy" id="1093897"/>
    <lineage>
        <taxon>Eukaryota</taxon>
        <taxon>Fungi</taxon>
        <taxon>Dikarya</taxon>
        <taxon>Ascomycota</taxon>
        <taxon>Pezizomycotina</taxon>
        <taxon>Sordariomycetes</taxon>
        <taxon>Sordariomycetidae</taxon>
        <taxon>Cephalothecales</taxon>
        <taxon>Cephalothecaceae</taxon>
        <taxon>Phialemonium</taxon>
    </lineage>
</organism>
<evidence type="ECO:0000256" key="2">
    <source>
        <dbReference type="SAM" id="Phobius"/>
    </source>
</evidence>
<dbReference type="AlphaFoldDB" id="A0AAJ0C6A5"/>
<dbReference type="Pfam" id="PF05345">
    <property type="entry name" value="He_PIG"/>
    <property type="match status" value="3"/>
</dbReference>
<dbReference type="InterPro" id="IPR013783">
    <property type="entry name" value="Ig-like_fold"/>
</dbReference>
<sequence>MTISPVLRAVVFLSALCAAAPTLSFPINSQVPPVARVGQPFSFVFSSSTFSPSGPLTYTLANAPAWLSIDSESRRIYGTPEEADVAPGDVVGVQFELVAADDSGSTSFDATLVVSRNPSPSVALPLSRQIPEFGSFSQPSSIVMGPQQAFTLNFAPDTFSNPMGKGLSYYAVMEDNTPLPSWVSFDSGKLSFLGTTPALGTLMQIPQSFSFRFVASDVVGFSAASLPFSIVIGNHRITADSSSIVLSATAGTPLSYTELQSDIKFDGQDVKSGNVSVISTPNIPPWLSVDKDTWEISGTPPATAKSSNFTIMLADTFSNTLNLTVSLNITNGLFKGSLPEMRITAGKNFEFGLGPYLSNPSDTELRIDVTPLSTWIQFDSTRKTIFGDAPEKLSTSPITIEVHAKSRSSGLEFSQALPVRIQAANHRSTSSASTSGSTPASTSSPSADPDSGARRKASLKQILMATLIPIFFLLFVLACVILCCIRRRRRQSTGDSSRNMSWPLCGSLATRISTKGKDSFQSLIGRRGVDKSSPRNRKSRQKSYAEAAIGSLKGFETDPETHPLLRSDSWLAVVARKIFIKRPGKGYPTRTAFHEEKPGGVLEANSLPAPRNDNRSLSRDTFEADIPTPDTSIPMTPDFVYSNRHNLETNSETWGSYRTTDYDEFTTVGSSAHTSILNLARPSENHAPEPLVKTSTTRAWAAGNVSRFVERFRKKKEAGVKTPERGVAANLQISAPLVPPRPVLDDRPVTRRGPDPGTYATKRERSQDEEGSPPNMTPAMAVGPRANTRKLSQEAAQEQVACDPLGIPCDHTAAPPPTVPSRTWSTVYSAIRDETKTPEQGGRSAGGKSKTTSLPPGMSYSSTASSPQPNWAIIRESPNPSIWMDDVSVRTDNTRWPQRPRTTIEPLSEASDTAPDFGSRPPSRHRGLLGTAGSRHSRRPSSRFAGMGTHSGPSSAGGLGRERTVGSATTGSEDDYMVFI</sequence>
<keyword evidence="2" id="KW-1133">Transmembrane helix</keyword>
<feature type="domain" description="Dystroglycan-type cadherin-like" evidence="4">
    <location>
        <begin position="139"/>
        <end position="239"/>
    </location>
</feature>
<name>A0AAJ0C6A5_9PEZI</name>
<evidence type="ECO:0000313" key="6">
    <source>
        <dbReference type="Proteomes" id="UP001244011"/>
    </source>
</evidence>
<gene>
    <name evidence="5" type="ORF">QBC33DRAFT_555460</name>
</gene>
<proteinExistence type="predicted"/>
<feature type="transmembrane region" description="Helical" evidence="2">
    <location>
        <begin position="462"/>
        <end position="485"/>
    </location>
</feature>
<feature type="compositionally biased region" description="Polar residues" evidence="1">
    <location>
        <begin position="849"/>
        <end position="869"/>
    </location>
</feature>
<feature type="signal peptide" evidence="3">
    <location>
        <begin position="1"/>
        <end position="24"/>
    </location>
</feature>
<protein>
    <recommendedName>
        <fullName evidence="4">Dystroglycan-type cadherin-like domain-containing protein</fullName>
    </recommendedName>
</protein>
<keyword evidence="3" id="KW-0732">Signal</keyword>
<feature type="chain" id="PRO_5042602397" description="Dystroglycan-type cadherin-like domain-containing protein" evidence="3">
    <location>
        <begin position="25"/>
        <end position="980"/>
    </location>
</feature>
<dbReference type="SMART" id="SM00736">
    <property type="entry name" value="CADG"/>
    <property type="match status" value="2"/>
</dbReference>
<dbReference type="InterPro" id="IPR015919">
    <property type="entry name" value="Cadherin-like_sf"/>
</dbReference>
<dbReference type="Proteomes" id="UP001244011">
    <property type="component" value="Unassembled WGS sequence"/>
</dbReference>
<comment type="caution">
    <text evidence="5">The sequence shown here is derived from an EMBL/GenBank/DDBJ whole genome shotgun (WGS) entry which is preliminary data.</text>
</comment>
<dbReference type="GO" id="GO:0005509">
    <property type="term" value="F:calcium ion binding"/>
    <property type="evidence" value="ECO:0007669"/>
    <property type="project" value="InterPro"/>
</dbReference>
<feature type="region of interest" description="Disordered" evidence="1">
    <location>
        <begin position="716"/>
        <end position="796"/>
    </location>
</feature>
<feature type="compositionally biased region" description="Low complexity" evidence="1">
    <location>
        <begin position="428"/>
        <end position="450"/>
    </location>
</feature>
<dbReference type="Gene3D" id="2.60.40.10">
    <property type="entry name" value="Immunoglobulins"/>
    <property type="match status" value="4"/>
</dbReference>
<keyword evidence="2" id="KW-0472">Membrane</keyword>
<feature type="region of interest" description="Disordered" evidence="1">
    <location>
        <begin position="893"/>
        <end position="980"/>
    </location>
</feature>
<accession>A0AAJ0C6A5</accession>
<feature type="region of interest" description="Disordered" evidence="1">
    <location>
        <begin position="590"/>
        <end position="617"/>
    </location>
</feature>
<feature type="compositionally biased region" description="Basic and acidic residues" evidence="1">
    <location>
        <begin position="743"/>
        <end position="754"/>
    </location>
</feature>
<evidence type="ECO:0000256" key="1">
    <source>
        <dbReference type="SAM" id="MobiDB-lite"/>
    </source>
</evidence>
<feature type="region of interest" description="Disordered" evidence="1">
    <location>
        <begin position="523"/>
        <end position="543"/>
    </location>
</feature>
<feature type="region of interest" description="Disordered" evidence="1">
    <location>
        <begin position="833"/>
        <end position="877"/>
    </location>
</feature>
<evidence type="ECO:0000256" key="3">
    <source>
        <dbReference type="SAM" id="SignalP"/>
    </source>
</evidence>
<evidence type="ECO:0000259" key="4">
    <source>
        <dbReference type="SMART" id="SM00736"/>
    </source>
</evidence>
<feature type="domain" description="Dystroglycan-type cadherin-like" evidence="4">
    <location>
        <begin position="22"/>
        <end position="121"/>
    </location>
</feature>
<dbReference type="GeneID" id="85312831"/>
<dbReference type="EMBL" id="MU838999">
    <property type="protein sequence ID" value="KAK1770963.1"/>
    <property type="molecule type" value="Genomic_DNA"/>
</dbReference>
<feature type="region of interest" description="Disordered" evidence="1">
    <location>
        <begin position="424"/>
        <end position="453"/>
    </location>
</feature>
<keyword evidence="2" id="KW-0812">Transmembrane</keyword>
<evidence type="ECO:0000313" key="5">
    <source>
        <dbReference type="EMBL" id="KAK1770963.1"/>
    </source>
</evidence>
<dbReference type="InterPro" id="IPR006644">
    <property type="entry name" value="Cadg"/>
</dbReference>
<dbReference type="SUPFAM" id="SSF49313">
    <property type="entry name" value="Cadherin-like"/>
    <property type="match status" value="4"/>
</dbReference>
<keyword evidence="6" id="KW-1185">Reference proteome</keyword>
<reference evidence="5" key="1">
    <citation type="submission" date="2023-06" db="EMBL/GenBank/DDBJ databases">
        <title>Genome-scale phylogeny and comparative genomics of the fungal order Sordariales.</title>
        <authorList>
            <consortium name="Lawrence Berkeley National Laboratory"/>
            <person name="Hensen N."/>
            <person name="Bonometti L."/>
            <person name="Westerberg I."/>
            <person name="Brannstrom I.O."/>
            <person name="Guillou S."/>
            <person name="Cros-Aarteil S."/>
            <person name="Calhoun S."/>
            <person name="Haridas S."/>
            <person name="Kuo A."/>
            <person name="Mondo S."/>
            <person name="Pangilinan J."/>
            <person name="Riley R."/>
            <person name="Labutti K."/>
            <person name="Andreopoulos B."/>
            <person name="Lipzen A."/>
            <person name="Chen C."/>
            <person name="Yanf M."/>
            <person name="Daum C."/>
            <person name="Ng V."/>
            <person name="Clum A."/>
            <person name="Steindorff A."/>
            <person name="Ohm R."/>
            <person name="Martin F."/>
            <person name="Silar P."/>
            <person name="Natvig D."/>
            <person name="Lalanne C."/>
            <person name="Gautier V."/>
            <person name="Ament-Velasquez S.L."/>
            <person name="Kruys A."/>
            <person name="Hutchinson M.I."/>
            <person name="Powell A.J."/>
            <person name="Barry K."/>
            <person name="Miller A.N."/>
            <person name="Grigoriev I.V."/>
            <person name="Debuchy R."/>
            <person name="Gladieux P."/>
            <person name="Thoren M.H."/>
            <person name="Johannesson H."/>
        </authorList>
    </citation>
    <scope>NUCLEOTIDE SEQUENCE</scope>
    <source>
        <strain evidence="5">8032-3</strain>
    </source>
</reference>